<feature type="region of interest" description="Disordered" evidence="2">
    <location>
        <begin position="318"/>
        <end position="355"/>
    </location>
</feature>
<dbReference type="InterPro" id="IPR006577">
    <property type="entry name" value="UAS"/>
</dbReference>
<evidence type="ECO:0000256" key="1">
    <source>
        <dbReference type="ARBA" id="ARBA00023054"/>
    </source>
</evidence>
<dbReference type="GO" id="GO:0036503">
    <property type="term" value="P:ERAD pathway"/>
    <property type="evidence" value="ECO:0007669"/>
    <property type="project" value="TreeGrafter"/>
</dbReference>
<dbReference type="SMART" id="SM00166">
    <property type="entry name" value="UBX"/>
    <property type="match status" value="1"/>
</dbReference>
<name>A0A1Y2CKR9_9FUNG</name>
<feature type="region of interest" description="Disordered" evidence="2">
    <location>
        <begin position="49"/>
        <end position="96"/>
    </location>
</feature>
<dbReference type="Pfam" id="PF14555">
    <property type="entry name" value="UBA_4"/>
    <property type="match status" value="1"/>
</dbReference>
<accession>A0A1Y2CKR9</accession>
<keyword evidence="1" id="KW-0175">Coiled coil</keyword>
<dbReference type="SUPFAM" id="SSF54236">
    <property type="entry name" value="Ubiquitin-like"/>
    <property type="match status" value="1"/>
</dbReference>
<feature type="compositionally biased region" description="Polar residues" evidence="2">
    <location>
        <begin position="49"/>
        <end position="60"/>
    </location>
</feature>
<dbReference type="InterPro" id="IPR036249">
    <property type="entry name" value="Thioredoxin-like_sf"/>
</dbReference>
<dbReference type="AlphaFoldDB" id="A0A1Y2CKR9"/>
<dbReference type="PANTHER" id="PTHR23322">
    <property type="entry name" value="FAS-ASSOCIATED PROTEIN"/>
    <property type="match status" value="1"/>
</dbReference>
<organism evidence="4 5">
    <name type="scientific">Rhizoclosmatium globosum</name>
    <dbReference type="NCBI Taxonomy" id="329046"/>
    <lineage>
        <taxon>Eukaryota</taxon>
        <taxon>Fungi</taxon>
        <taxon>Fungi incertae sedis</taxon>
        <taxon>Chytridiomycota</taxon>
        <taxon>Chytridiomycota incertae sedis</taxon>
        <taxon>Chytridiomycetes</taxon>
        <taxon>Chytridiales</taxon>
        <taxon>Chytriomycetaceae</taxon>
        <taxon>Rhizoclosmatium</taxon>
    </lineage>
</organism>
<dbReference type="GO" id="GO:0043130">
    <property type="term" value="F:ubiquitin binding"/>
    <property type="evidence" value="ECO:0007669"/>
    <property type="project" value="TreeGrafter"/>
</dbReference>
<keyword evidence="5" id="KW-1185">Reference proteome</keyword>
<gene>
    <name evidence="4" type="ORF">BCR33DRAFT_783183</name>
</gene>
<dbReference type="Pfam" id="PF00789">
    <property type="entry name" value="UBX"/>
    <property type="match status" value="1"/>
</dbReference>
<dbReference type="GO" id="GO:0005783">
    <property type="term" value="C:endoplasmic reticulum"/>
    <property type="evidence" value="ECO:0007669"/>
    <property type="project" value="TreeGrafter"/>
</dbReference>
<evidence type="ECO:0000313" key="4">
    <source>
        <dbReference type="EMBL" id="ORY47454.1"/>
    </source>
</evidence>
<dbReference type="OrthoDB" id="1026733at2759"/>
<proteinExistence type="predicted"/>
<protein>
    <submittedName>
        <fullName evidence="4">UBX-domain-containing protein</fullName>
    </submittedName>
</protein>
<sequence>MDNLSDEQLAKLGEFQAITGIDSIETALDWMTSHGWNLEKAVQGVFNGSSNDIGQASTPTAAGPSDEGLRRRNVGSSNSSTSASTLPNNRGPSGTLRGPNTFWQRLFYPVTLSLRIVWVLFQFATSIFPLNLIFPSSTPPRIGNASRDPQYTAARFLLDYEAKYGDVHPAFFQGTYSQALEICKRELRCLLVYLHSPEHDATTPFCTTTLASPALLTFLREKRFLVWAGDVRESEAFMVSNTLLTTRYPFLAVIAPQGGSKMVVVERFEGVIDAEVLVAALGVQLARVDGVLSNVRADRERHEQARILREQQEEAYNASLRADQEKARRAQEEKERIAKEKEEEERKQQEILSRREQKAARKAFLKENMAPEPETGEIAKIGIRLPNGERLTRRFRAVENTVQDLYDFVEAQDLTPIDLESEFEVINTYPRRVLLDKTQTIKEAGLYPNSSVMVEEAD</sequence>
<dbReference type="Gene3D" id="3.10.20.90">
    <property type="entry name" value="Phosphatidylinositol 3-kinase Catalytic Subunit, Chain A, domain 1"/>
    <property type="match status" value="1"/>
</dbReference>
<dbReference type="InterPro" id="IPR001012">
    <property type="entry name" value="UBX_dom"/>
</dbReference>
<dbReference type="PANTHER" id="PTHR23322:SF1">
    <property type="entry name" value="FAS-ASSOCIATED FACTOR 2"/>
    <property type="match status" value="1"/>
</dbReference>
<comment type="caution">
    <text evidence="4">The sequence shown here is derived from an EMBL/GenBank/DDBJ whole genome shotgun (WGS) entry which is preliminary data.</text>
</comment>
<dbReference type="PROSITE" id="PS50033">
    <property type="entry name" value="UBX"/>
    <property type="match status" value="1"/>
</dbReference>
<feature type="compositionally biased region" description="Basic and acidic residues" evidence="2">
    <location>
        <begin position="322"/>
        <end position="355"/>
    </location>
</feature>
<dbReference type="InterPro" id="IPR029071">
    <property type="entry name" value="Ubiquitin-like_domsf"/>
</dbReference>
<feature type="domain" description="UBX" evidence="3">
    <location>
        <begin position="374"/>
        <end position="454"/>
    </location>
</feature>
<dbReference type="InterPro" id="IPR049483">
    <property type="entry name" value="FAF1_2-like_UAS"/>
</dbReference>
<dbReference type="SMART" id="SM00594">
    <property type="entry name" value="UAS"/>
    <property type="match status" value="1"/>
</dbReference>
<feature type="compositionally biased region" description="Low complexity" evidence="2">
    <location>
        <begin position="76"/>
        <end position="85"/>
    </location>
</feature>
<dbReference type="InterPro" id="IPR050730">
    <property type="entry name" value="UBX_domain-protein"/>
</dbReference>
<dbReference type="EMBL" id="MCGO01000014">
    <property type="protein sequence ID" value="ORY47454.1"/>
    <property type="molecule type" value="Genomic_DNA"/>
</dbReference>
<evidence type="ECO:0000256" key="2">
    <source>
        <dbReference type="SAM" id="MobiDB-lite"/>
    </source>
</evidence>
<dbReference type="Gene3D" id="1.10.8.10">
    <property type="entry name" value="DNA helicase RuvA subunit, C-terminal domain"/>
    <property type="match status" value="1"/>
</dbReference>
<dbReference type="Proteomes" id="UP000193642">
    <property type="component" value="Unassembled WGS sequence"/>
</dbReference>
<dbReference type="Gene3D" id="3.40.30.10">
    <property type="entry name" value="Glutaredoxin"/>
    <property type="match status" value="1"/>
</dbReference>
<dbReference type="Pfam" id="PF21021">
    <property type="entry name" value="FAF1"/>
    <property type="match status" value="1"/>
</dbReference>
<evidence type="ECO:0000259" key="3">
    <source>
        <dbReference type="PROSITE" id="PS50033"/>
    </source>
</evidence>
<evidence type="ECO:0000313" key="5">
    <source>
        <dbReference type="Proteomes" id="UP000193642"/>
    </source>
</evidence>
<reference evidence="4 5" key="1">
    <citation type="submission" date="2016-07" db="EMBL/GenBank/DDBJ databases">
        <title>Pervasive Adenine N6-methylation of Active Genes in Fungi.</title>
        <authorList>
            <consortium name="DOE Joint Genome Institute"/>
            <person name="Mondo S.J."/>
            <person name="Dannebaum R.O."/>
            <person name="Kuo R.C."/>
            <person name="Labutti K."/>
            <person name="Haridas S."/>
            <person name="Kuo A."/>
            <person name="Salamov A."/>
            <person name="Ahrendt S.R."/>
            <person name="Lipzen A."/>
            <person name="Sullivan W."/>
            <person name="Andreopoulos W.B."/>
            <person name="Clum A."/>
            <person name="Lindquist E."/>
            <person name="Daum C."/>
            <person name="Ramamoorthy G.K."/>
            <person name="Gryganskyi A."/>
            <person name="Culley D."/>
            <person name="Magnuson J.K."/>
            <person name="James T.Y."/>
            <person name="O'Malley M.A."/>
            <person name="Stajich J.E."/>
            <person name="Spatafora J.W."/>
            <person name="Visel A."/>
            <person name="Grigoriev I.V."/>
        </authorList>
    </citation>
    <scope>NUCLEOTIDE SEQUENCE [LARGE SCALE GENOMIC DNA]</scope>
    <source>
        <strain evidence="4 5">JEL800</strain>
    </source>
</reference>
<dbReference type="STRING" id="329046.A0A1Y2CKR9"/>
<dbReference type="SUPFAM" id="SSF52833">
    <property type="entry name" value="Thioredoxin-like"/>
    <property type="match status" value="1"/>
</dbReference>